<sequence>MKSKYASLDKLSDTDRNNALKECFMEENKPDRQDCIARYADPAIGYKCERIQVTGTRFGTRVCSTKRQRDEVARNSQEAFSQAQMRNKFTKDQVAPPQGGKK</sequence>
<dbReference type="EMBL" id="CP013650">
    <property type="protein sequence ID" value="ALS97429.1"/>
    <property type="molecule type" value="Genomic_DNA"/>
</dbReference>
<feature type="compositionally biased region" description="Polar residues" evidence="1">
    <location>
        <begin position="74"/>
        <end position="87"/>
    </location>
</feature>
<evidence type="ECO:0000256" key="1">
    <source>
        <dbReference type="SAM" id="MobiDB-lite"/>
    </source>
</evidence>
<feature type="region of interest" description="Disordered" evidence="1">
    <location>
        <begin position="68"/>
        <end position="102"/>
    </location>
</feature>
<name>A0A0U3B711_9ALTE</name>
<organism evidence="2 3">
    <name type="scientific">Lacimicrobium alkaliphilum</name>
    <dbReference type="NCBI Taxonomy" id="1526571"/>
    <lineage>
        <taxon>Bacteria</taxon>
        <taxon>Pseudomonadati</taxon>
        <taxon>Pseudomonadota</taxon>
        <taxon>Gammaproteobacteria</taxon>
        <taxon>Alteromonadales</taxon>
        <taxon>Alteromonadaceae</taxon>
        <taxon>Lacimicrobium</taxon>
    </lineage>
</organism>
<reference evidence="2 3" key="1">
    <citation type="submission" date="2015-12" db="EMBL/GenBank/DDBJ databases">
        <title>Complete genome of Lacimicrobium alkaliphilum KCTC 32984.</title>
        <authorList>
            <person name="Kim S.-G."/>
            <person name="Lee Y.-J."/>
        </authorList>
    </citation>
    <scope>NUCLEOTIDE SEQUENCE [LARGE SCALE GENOMIC DNA]</scope>
    <source>
        <strain evidence="2 3">YelD216</strain>
    </source>
</reference>
<evidence type="ECO:0000313" key="2">
    <source>
        <dbReference type="EMBL" id="ALS97429.1"/>
    </source>
</evidence>
<protein>
    <submittedName>
        <fullName evidence="2">Uncharacterized protein</fullName>
    </submittedName>
</protein>
<evidence type="ECO:0000313" key="3">
    <source>
        <dbReference type="Proteomes" id="UP000068447"/>
    </source>
</evidence>
<gene>
    <name evidence="2" type="ORF">AT746_03500</name>
</gene>
<keyword evidence="3" id="KW-1185">Reference proteome</keyword>
<dbReference type="AlphaFoldDB" id="A0A0U3B711"/>
<dbReference type="Proteomes" id="UP000068447">
    <property type="component" value="Chromosome"/>
</dbReference>
<accession>A0A0U3B711</accession>
<proteinExistence type="predicted"/>
<dbReference type="KEGG" id="lal:AT746_03500"/>
<dbReference type="STRING" id="1526571.AT746_03500"/>